<dbReference type="PANTHER" id="PTHR33620:SF1">
    <property type="entry name" value="UREASE ACCESSORY PROTEIN F"/>
    <property type="match status" value="1"/>
</dbReference>
<gene>
    <name evidence="3" type="primary">ureF</name>
    <name evidence="4" type="ORF">ACFQ03_00750</name>
</gene>
<dbReference type="InterPro" id="IPR002639">
    <property type="entry name" value="UreF"/>
</dbReference>
<evidence type="ECO:0000256" key="1">
    <source>
        <dbReference type="ARBA" id="ARBA00022988"/>
    </source>
</evidence>
<proteinExistence type="inferred from homology"/>
<keyword evidence="1 3" id="KW-0996">Nickel insertion</keyword>
<comment type="function">
    <text evidence="3">Required for maturation of urease via the functional incorporation of the urease nickel metallocenter.</text>
</comment>
<dbReference type="Pfam" id="PF01730">
    <property type="entry name" value="UreF"/>
    <property type="match status" value="1"/>
</dbReference>
<comment type="subcellular location">
    <subcellularLocation>
        <location evidence="3">Cytoplasm</location>
    </subcellularLocation>
</comment>
<evidence type="ECO:0000256" key="3">
    <source>
        <dbReference type="HAMAP-Rule" id="MF_01385"/>
    </source>
</evidence>
<keyword evidence="3" id="KW-0963">Cytoplasm</keyword>
<organism evidence="4 5">
    <name type="scientific">Paenibacillus residui</name>
    <dbReference type="NCBI Taxonomy" id="629724"/>
    <lineage>
        <taxon>Bacteria</taxon>
        <taxon>Bacillati</taxon>
        <taxon>Bacillota</taxon>
        <taxon>Bacilli</taxon>
        <taxon>Bacillales</taxon>
        <taxon>Paenibacillaceae</taxon>
        <taxon>Paenibacillus</taxon>
    </lineage>
</organism>
<comment type="caution">
    <text evidence="4">The sequence shown here is derived from an EMBL/GenBank/DDBJ whole genome shotgun (WGS) entry which is preliminary data.</text>
</comment>
<dbReference type="HAMAP" id="MF_01385">
    <property type="entry name" value="UreF"/>
    <property type="match status" value="1"/>
</dbReference>
<dbReference type="PANTHER" id="PTHR33620">
    <property type="entry name" value="UREASE ACCESSORY PROTEIN F"/>
    <property type="match status" value="1"/>
</dbReference>
<evidence type="ECO:0000313" key="4">
    <source>
        <dbReference type="EMBL" id="MFD0867674.1"/>
    </source>
</evidence>
<evidence type="ECO:0000313" key="5">
    <source>
        <dbReference type="Proteomes" id="UP001597120"/>
    </source>
</evidence>
<comment type="subunit">
    <text evidence="3">UreD, UreF and UreG form a complex that acts as a GTP-hydrolysis-dependent molecular chaperone, activating the urease apoprotein by helping to assemble the nickel containing metallocenter of UreC. The UreE protein probably delivers the nickel.</text>
</comment>
<accession>A0ABW3D483</accession>
<name>A0ABW3D483_9BACL</name>
<evidence type="ECO:0000256" key="2">
    <source>
        <dbReference type="ARBA" id="ARBA00023186"/>
    </source>
</evidence>
<dbReference type="RefSeq" id="WP_379285468.1">
    <property type="nucleotide sequence ID" value="NZ_JBHTIU010000002.1"/>
</dbReference>
<dbReference type="EMBL" id="JBHTIU010000002">
    <property type="protein sequence ID" value="MFD0867674.1"/>
    <property type="molecule type" value="Genomic_DNA"/>
</dbReference>
<comment type="similarity">
    <text evidence="3">Belongs to the UreF family.</text>
</comment>
<dbReference type="InterPro" id="IPR038277">
    <property type="entry name" value="UreF_sf"/>
</dbReference>
<sequence>MWDINTNSLLALLQWCDSNFPSGAFNHSFGLETYLQEGLVTDAATFREWLTVYLNEQLVYSDGLGCRLAYEALDEGRMEELWALDRLLTVQNLPWESREGVRRIGERMIRLAAELYEDPSLKQYRDRILRKRSYGHPAVAFAMVARLMQAEKPTAVLACLYSSVSSMVQNGVRAIPLGQTEGQRLLMHMQPALLQAVEAVERLTTDDIGIVSPGLEWSQMKHERLNTRLFMS</sequence>
<keyword evidence="5" id="KW-1185">Reference proteome</keyword>
<keyword evidence="2 3" id="KW-0143">Chaperone</keyword>
<reference evidence="5" key="1">
    <citation type="journal article" date="2019" name="Int. J. Syst. Evol. Microbiol.">
        <title>The Global Catalogue of Microorganisms (GCM) 10K type strain sequencing project: providing services to taxonomists for standard genome sequencing and annotation.</title>
        <authorList>
            <consortium name="The Broad Institute Genomics Platform"/>
            <consortium name="The Broad Institute Genome Sequencing Center for Infectious Disease"/>
            <person name="Wu L."/>
            <person name="Ma J."/>
        </authorList>
    </citation>
    <scope>NUCLEOTIDE SEQUENCE [LARGE SCALE GENOMIC DNA]</scope>
    <source>
        <strain evidence="5">CCUG 57263</strain>
    </source>
</reference>
<dbReference type="Proteomes" id="UP001597120">
    <property type="component" value="Unassembled WGS sequence"/>
</dbReference>
<protein>
    <recommendedName>
        <fullName evidence="3">Urease accessory protein UreF</fullName>
    </recommendedName>
</protein>
<dbReference type="Gene3D" id="1.10.4190.10">
    <property type="entry name" value="Urease accessory protein UreF"/>
    <property type="match status" value="1"/>
</dbReference>
<dbReference type="PIRSF" id="PIRSF009467">
    <property type="entry name" value="Ureas_acces_UreF"/>
    <property type="match status" value="1"/>
</dbReference>